<dbReference type="ExpressionAtlas" id="A0A2K2CI78">
    <property type="expression patterns" value="baseline"/>
</dbReference>
<feature type="region of interest" description="Disordered" evidence="1">
    <location>
        <begin position="1"/>
        <end position="31"/>
    </location>
</feature>
<reference evidence="5" key="3">
    <citation type="submission" date="2018-08" db="UniProtKB">
        <authorList>
            <consortium name="EnsemblPlants"/>
        </authorList>
    </citation>
    <scope>IDENTIFICATION</scope>
    <source>
        <strain evidence="5">cv. Bd21</strain>
    </source>
</reference>
<keyword evidence="2" id="KW-0472">Membrane</keyword>
<dbReference type="InterPro" id="IPR016140">
    <property type="entry name" value="Bifunc_inhib/LTP/seed_store"/>
</dbReference>
<dbReference type="EMBL" id="CM000884">
    <property type="protein sequence ID" value="PNT61736.1"/>
    <property type="molecule type" value="Genomic_DNA"/>
</dbReference>
<protein>
    <recommendedName>
        <fullName evidence="3">Bifunctional inhibitor/plant lipid transfer protein/seed storage helical domain-containing protein</fullName>
    </recommendedName>
</protein>
<feature type="compositionally biased region" description="Basic and acidic residues" evidence="1">
    <location>
        <begin position="18"/>
        <end position="31"/>
    </location>
</feature>
<dbReference type="Gramene" id="PNT61736">
    <property type="protein sequence ID" value="PNT61736"/>
    <property type="gene ID" value="BRADI_5g19891v3"/>
</dbReference>
<dbReference type="PANTHER" id="PTHR33286:SF24">
    <property type="entry name" value="BIFUNCTIONAL INHIBITOR_PLANT LIPID TRANSFER PROTEIN_SEED STORAGE HELICAL DOMAIN-CONTAINING PROTEIN"/>
    <property type="match status" value="1"/>
</dbReference>
<feature type="compositionally biased region" description="Basic residues" evidence="1">
    <location>
        <begin position="1"/>
        <end position="17"/>
    </location>
</feature>
<keyword evidence="6" id="KW-1185">Reference proteome</keyword>
<dbReference type="PANTHER" id="PTHR33286">
    <property type="entry name" value="BIFUNCTIONAL INHIBITOR/LIPID-TRANSFER PROTEIN/SEED STORAGE 2S ALBUMIN SUPERFAMILY PROTEIN"/>
    <property type="match status" value="1"/>
</dbReference>
<dbReference type="OrthoDB" id="635304at2759"/>
<evidence type="ECO:0000313" key="4">
    <source>
        <dbReference type="EMBL" id="PNT61736.1"/>
    </source>
</evidence>
<dbReference type="AlphaFoldDB" id="A0A2K2CI78"/>
<evidence type="ECO:0000256" key="2">
    <source>
        <dbReference type="SAM" id="Phobius"/>
    </source>
</evidence>
<evidence type="ECO:0000259" key="3">
    <source>
        <dbReference type="Pfam" id="PF14368"/>
    </source>
</evidence>
<evidence type="ECO:0000313" key="6">
    <source>
        <dbReference type="Proteomes" id="UP000008810"/>
    </source>
</evidence>
<dbReference type="Pfam" id="PF14368">
    <property type="entry name" value="LTP_2"/>
    <property type="match status" value="1"/>
</dbReference>
<reference evidence="4 5" key="1">
    <citation type="journal article" date="2010" name="Nature">
        <title>Genome sequencing and analysis of the model grass Brachypodium distachyon.</title>
        <authorList>
            <consortium name="International Brachypodium Initiative"/>
        </authorList>
    </citation>
    <scope>NUCLEOTIDE SEQUENCE [LARGE SCALE GENOMIC DNA]</scope>
    <source>
        <strain evidence="4 5">Bd21</strain>
    </source>
</reference>
<keyword evidence="2" id="KW-0812">Transmembrane</keyword>
<sequence>MWMRRRNLRRRGGRTRRKTGEEDDRKGTRMWHDASPDGAGAIFPSGLRPGTIQPDPAYLFDVIIRRLSTATQTRPASSHKLTVKAQIKKMACVAVLRFLVLVLAWTLAAFAVSGEQDCYDDRDWIMEICYESIKKEGPYALPNVTCRREVRKVDMPCICRVLTAADERVISAEKLVRCARDSGVNLPFGTKCGSYPIVVPPPPPPFPRP</sequence>
<feature type="domain" description="Bifunctional inhibitor/plant lipid transfer protein/seed storage helical" evidence="3">
    <location>
        <begin position="113"/>
        <end position="192"/>
    </location>
</feature>
<name>A0A2K2CI78_BRADI</name>
<keyword evidence="2" id="KW-1133">Transmembrane helix</keyword>
<gene>
    <name evidence="5" type="primary">LOC100829678</name>
    <name evidence="4" type="ORF">BRADI_5g19891v3</name>
</gene>
<reference evidence="4" key="2">
    <citation type="submission" date="2017-06" db="EMBL/GenBank/DDBJ databases">
        <title>WGS assembly of Brachypodium distachyon.</title>
        <authorList>
            <consortium name="The International Brachypodium Initiative"/>
            <person name="Lucas S."/>
            <person name="Harmon-Smith M."/>
            <person name="Lail K."/>
            <person name="Tice H."/>
            <person name="Grimwood J."/>
            <person name="Bruce D."/>
            <person name="Barry K."/>
            <person name="Shu S."/>
            <person name="Lindquist E."/>
            <person name="Wang M."/>
            <person name="Pitluck S."/>
            <person name="Vogel J.P."/>
            <person name="Garvin D.F."/>
            <person name="Mockler T.C."/>
            <person name="Schmutz J."/>
            <person name="Rokhsar D."/>
            <person name="Bevan M.W."/>
        </authorList>
    </citation>
    <scope>NUCLEOTIDE SEQUENCE</scope>
    <source>
        <strain evidence="4">Bd21</strain>
    </source>
</reference>
<accession>A0A2K2CI78</accession>
<feature type="transmembrane region" description="Helical" evidence="2">
    <location>
        <begin position="90"/>
        <end position="112"/>
    </location>
</feature>
<dbReference type="KEGG" id="bdi:100829678"/>
<proteinExistence type="predicted"/>
<dbReference type="GeneID" id="100829678"/>
<evidence type="ECO:0000256" key="1">
    <source>
        <dbReference type="SAM" id="MobiDB-lite"/>
    </source>
</evidence>
<dbReference type="EnsemblPlants" id="PNT61736">
    <property type="protein sequence ID" value="PNT61736"/>
    <property type="gene ID" value="BRADI_5g19891v3"/>
</dbReference>
<organism evidence="4">
    <name type="scientific">Brachypodium distachyon</name>
    <name type="common">Purple false brome</name>
    <name type="synonym">Trachynia distachya</name>
    <dbReference type="NCBI Taxonomy" id="15368"/>
    <lineage>
        <taxon>Eukaryota</taxon>
        <taxon>Viridiplantae</taxon>
        <taxon>Streptophyta</taxon>
        <taxon>Embryophyta</taxon>
        <taxon>Tracheophyta</taxon>
        <taxon>Spermatophyta</taxon>
        <taxon>Magnoliopsida</taxon>
        <taxon>Liliopsida</taxon>
        <taxon>Poales</taxon>
        <taxon>Poaceae</taxon>
        <taxon>BOP clade</taxon>
        <taxon>Pooideae</taxon>
        <taxon>Stipodae</taxon>
        <taxon>Brachypodieae</taxon>
        <taxon>Brachypodium</taxon>
    </lineage>
</organism>
<evidence type="ECO:0000313" key="5">
    <source>
        <dbReference type="EnsemblPlants" id="PNT61736"/>
    </source>
</evidence>
<dbReference type="RefSeq" id="XP_003581584.2">
    <property type="nucleotide sequence ID" value="XM_003581536.4"/>
</dbReference>
<dbReference type="Proteomes" id="UP000008810">
    <property type="component" value="Chromosome 5"/>
</dbReference>